<name>A0A6J6BWC0_9ZZZZ</name>
<organism evidence="1">
    <name type="scientific">freshwater metagenome</name>
    <dbReference type="NCBI Taxonomy" id="449393"/>
    <lineage>
        <taxon>unclassified sequences</taxon>
        <taxon>metagenomes</taxon>
        <taxon>ecological metagenomes</taxon>
    </lineage>
</organism>
<sequence>MSAPVDAPLAPSFTPAKVTVPNWVNAIMIASDKPTSPTRLATKAFFAAVAYAGF</sequence>
<proteinExistence type="predicted"/>
<dbReference type="AlphaFoldDB" id="A0A6J6BWC0"/>
<reference evidence="1" key="1">
    <citation type="submission" date="2020-05" db="EMBL/GenBank/DDBJ databases">
        <authorList>
            <person name="Chiriac C."/>
            <person name="Salcher M."/>
            <person name="Ghai R."/>
            <person name="Kavagutti S V."/>
        </authorList>
    </citation>
    <scope>NUCLEOTIDE SEQUENCE</scope>
</reference>
<gene>
    <name evidence="1" type="ORF">UFOPK1425_00635</name>
</gene>
<accession>A0A6J6BWC0</accession>
<dbReference type="EMBL" id="CAEZSJ010000104">
    <property type="protein sequence ID" value="CAB4542563.1"/>
    <property type="molecule type" value="Genomic_DNA"/>
</dbReference>
<protein>
    <submittedName>
        <fullName evidence="1">Unannotated protein</fullName>
    </submittedName>
</protein>
<evidence type="ECO:0000313" key="1">
    <source>
        <dbReference type="EMBL" id="CAB4542563.1"/>
    </source>
</evidence>